<dbReference type="RefSeq" id="XP_013330025.1">
    <property type="nucleotide sequence ID" value="XM_013474571.1"/>
</dbReference>
<dbReference type="InterPro" id="IPR036291">
    <property type="entry name" value="NAD(P)-bd_dom_sf"/>
</dbReference>
<dbReference type="Proteomes" id="UP000053958">
    <property type="component" value="Unassembled WGS sequence"/>
</dbReference>
<evidence type="ECO:0000256" key="2">
    <source>
        <dbReference type="ARBA" id="ARBA00023445"/>
    </source>
</evidence>
<feature type="domain" description="NAD-dependent epimerase/dehydratase" evidence="3">
    <location>
        <begin position="8"/>
        <end position="264"/>
    </location>
</feature>
<dbReference type="SUPFAM" id="SSF51735">
    <property type="entry name" value="NAD(P)-binding Rossmann-fold domains"/>
    <property type="match status" value="1"/>
</dbReference>
<protein>
    <recommendedName>
        <fullName evidence="3">NAD-dependent epimerase/dehydratase domain-containing protein</fullName>
    </recommendedName>
</protein>
<gene>
    <name evidence="4" type="ORF">T310_2586</name>
</gene>
<name>A0A0F4Z0L6_RASE3</name>
<dbReference type="STRING" id="1408163.A0A0F4Z0L6"/>
<dbReference type="Pfam" id="PF01370">
    <property type="entry name" value="Epimerase"/>
    <property type="match status" value="1"/>
</dbReference>
<accession>A0A0F4Z0L6</accession>
<dbReference type="CDD" id="cd05227">
    <property type="entry name" value="AR_SDR_e"/>
    <property type="match status" value="1"/>
</dbReference>
<reference evidence="4 5" key="1">
    <citation type="submission" date="2015-04" db="EMBL/GenBank/DDBJ databases">
        <authorList>
            <person name="Heijne W.H."/>
            <person name="Fedorova N.D."/>
            <person name="Nierman W.C."/>
            <person name="Vollebregt A.W."/>
            <person name="Zhao Z."/>
            <person name="Wu L."/>
            <person name="Kumar M."/>
            <person name="Stam H."/>
            <person name="van den Berg M.A."/>
            <person name="Pel H.J."/>
        </authorList>
    </citation>
    <scope>NUCLEOTIDE SEQUENCE [LARGE SCALE GENOMIC DNA]</scope>
    <source>
        <strain evidence="4 5">CBS 393.64</strain>
    </source>
</reference>
<dbReference type="OrthoDB" id="2735536at2759"/>
<keyword evidence="1" id="KW-0560">Oxidoreductase</keyword>
<dbReference type="GeneID" id="25314937"/>
<evidence type="ECO:0000313" key="4">
    <source>
        <dbReference type="EMBL" id="KKA23413.1"/>
    </source>
</evidence>
<dbReference type="PANTHER" id="PTHR10366:SF564">
    <property type="entry name" value="STEROL-4-ALPHA-CARBOXYLATE 3-DEHYDROGENASE, DECARBOXYLATING"/>
    <property type="match status" value="1"/>
</dbReference>
<evidence type="ECO:0000259" key="3">
    <source>
        <dbReference type="Pfam" id="PF01370"/>
    </source>
</evidence>
<dbReference type="InterPro" id="IPR050425">
    <property type="entry name" value="NAD(P)_dehydrat-like"/>
</dbReference>
<dbReference type="InterPro" id="IPR001509">
    <property type="entry name" value="Epimerase_deHydtase"/>
</dbReference>
<evidence type="ECO:0000256" key="1">
    <source>
        <dbReference type="ARBA" id="ARBA00023002"/>
    </source>
</evidence>
<dbReference type="PANTHER" id="PTHR10366">
    <property type="entry name" value="NAD DEPENDENT EPIMERASE/DEHYDRATASE"/>
    <property type="match status" value="1"/>
</dbReference>
<dbReference type="EMBL" id="LASV01000102">
    <property type="protein sequence ID" value="KKA23413.1"/>
    <property type="molecule type" value="Genomic_DNA"/>
</dbReference>
<comment type="similarity">
    <text evidence="2">Belongs to the NAD(P)-dependent epimerase/dehydratase family. Dihydroflavonol-4-reductase subfamily.</text>
</comment>
<dbReference type="FunFam" id="3.40.50.720:FF:000191">
    <property type="entry name" value="Methylglyoxal reductase (NADPH-dependent)"/>
    <property type="match status" value="1"/>
</dbReference>
<dbReference type="Gene3D" id="3.40.50.720">
    <property type="entry name" value="NAD(P)-binding Rossmann-like Domain"/>
    <property type="match status" value="1"/>
</dbReference>
<proteinExistence type="inferred from homology"/>
<dbReference type="GO" id="GO:0016616">
    <property type="term" value="F:oxidoreductase activity, acting on the CH-OH group of donors, NAD or NADP as acceptor"/>
    <property type="evidence" value="ECO:0007669"/>
    <property type="project" value="TreeGrafter"/>
</dbReference>
<comment type="caution">
    <text evidence="4">The sequence shown here is derived from an EMBL/GenBank/DDBJ whole genome shotgun (WGS) entry which is preliminary data.</text>
</comment>
<keyword evidence="5" id="KW-1185">Reference proteome</keyword>
<sequence>MSALDRRVLLTGANGFVGSHILAQLLDAGFYVRAVVRSQAKADTVQRDHPTAGQNLDTAVVEDITVPGAFDAVLQAQPALDTVIHTASPFLYSVANDPRDFLDPAVKGTVELLNSVKKTAPSVKRVIITSSFAAVGDFSQIPDAGKTYTGADWNPITWEEALATKDWSVAYRASKKFAEKAAWDFVEQEKPGFDLVALNPPMVYGPLRHTIASIAQLNESNLRIWRLFLDTSKDADIPPNGLPLYVDVRDVARAHVAAALTPAARGQRFLVTPGSVSSQEIADLLRANIPELAERTPVGKPGDKPPPLAFTADSRPVQQVLGVTFRSKESTFVELAKQLLEVEKAQSQ</sequence>
<evidence type="ECO:0000313" key="5">
    <source>
        <dbReference type="Proteomes" id="UP000053958"/>
    </source>
</evidence>
<dbReference type="AlphaFoldDB" id="A0A0F4Z0L6"/>
<organism evidence="4 5">
    <name type="scientific">Rasamsonia emersonii (strain ATCC 16479 / CBS 393.64 / IMI 116815)</name>
    <dbReference type="NCBI Taxonomy" id="1408163"/>
    <lineage>
        <taxon>Eukaryota</taxon>
        <taxon>Fungi</taxon>
        <taxon>Dikarya</taxon>
        <taxon>Ascomycota</taxon>
        <taxon>Pezizomycotina</taxon>
        <taxon>Eurotiomycetes</taxon>
        <taxon>Eurotiomycetidae</taxon>
        <taxon>Eurotiales</taxon>
        <taxon>Trichocomaceae</taxon>
        <taxon>Rasamsonia</taxon>
    </lineage>
</organism>